<sequence length="156" mass="18071">MFDSLMQVFRDLAGASEDSEVFSDSDLRVATAALLVHLMSIDGVIDDNETEEIRKVLKKHYSLTDSETAELIDFASKCDEESVDLYKFTSVLKRELDEDGRIKIIEMMWQLVFADGQIHEFEDNLVWRVSELLGVSRRDRIRMRQHVQAQIEKEAE</sequence>
<dbReference type="OrthoDB" id="5402150at2"/>
<dbReference type="InterPro" id="IPR007791">
    <property type="entry name" value="DjlA_N"/>
</dbReference>
<gene>
    <name evidence="2" type="ORF">SAMN04488056_11131</name>
</gene>
<dbReference type="RefSeq" id="WP_090074501.1">
    <property type="nucleotide sequence ID" value="NZ_FOVR01000011.1"/>
</dbReference>
<evidence type="ECO:0000313" key="2">
    <source>
        <dbReference type="EMBL" id="SFO69411.1"/>
    </source>
</evidence>
<protein>
    <submittedName>
        <fullName evidence="2">Uncharacterized conserved protein, tellurite resistance protein B (TerB) family</fullName>
    </submittedName>
</protein>
<dbReference type="STRING" id="655353.SAMN04488056_11131"/>
<feature type="domain" description="Co-chaperone DjlA N-terminal" evidence="1">
    <location>
        <begin position="29"/>
        <end position="145"/>
    </location>
</feature>
<evidence type="ECO:0000313" key="3">
    <source>
        <dbReference type="Proteomes" id="UP000199236"/>
    </source>
</evidence>
<dbReference type="Pfam" id="PF05099">
    <property type="entry name" value="TerB"/>
    <property type="match status" value="1"/>
</dbReference>
<name>A0A1I5JAL2_9HYPH</name>
<dbReference type="CDD" id="cd07313">
    <property type="entry name" value="terB_like_2"/>
    <property type="match status" value="1"/>
</dbReference>
<dbReference type="InterPro" id="IPR029024">
    <property type="entry name" value="TerB-like"/>
</dbReference>
<dbReference type="AlphaFoldDB" id="A0A1I5JAL2"/>
<reference evidence="2 3" key="1">
    <citation type="submission" date="2016-10" db="EMBL/GenBank/DDBJ databases">
        <authorList>
            <person name="de Groot N.N."/>
        </authorList>
    </citation>
    <scope>NUCLEOTIDE SEQUENCE [LARGE SCALE GENOMIC DNA]</scope>
    <source>
        <strain evidence="2 3">CGMCC 1.9157</strain>
    </source>
</reference>
<dbReference type="Proteomes" id="UP000199236">
    <property type="component" value="Unassembled WGS sequence"/>
</dbReference>
<dbReference type="SUPFAM" id="SSF158682">
    <property type="entry name" value="TerB-like"/>
    <property type="match status" value="1"/>
</dbReference>
<organism evidence="2 3">
    <name type="scientific">Cohaesibacter marisflavi</name>
    <dbReference type="NCBI Taxonomy" id="655353"/>
    <lineage>
        <taxon>Bacteria</taxon>
        <taxon>Pseudomonadati</taxon>
        <taxon>Pseudomonadota</taxon>
        <taxon>Alphaproteobacteria</taxon>
        <taxon>Hyphomicrobiales</taxon>
        <taxon>Cohaesibacteraceae</taxon>
    </lineage>
</organism>
<evidence type="ECO:0000259" key="1">
    <source>
        <dbReference type="Pfam" id="PF05099"/>
    </source>
</evidence>
<dbReference type="EMBL" id="FOVR01000011">
    <property type="protein sequence ID" value="SFO69411.1"/>
    <property type="molecule type" value="Genomic_DNA"/>
</dbReference>
<proteinExistence type="predicted"/>
<keyword evidence="3" id="KW-1185">Reference proteome</keyword>
<accession>A0A1I5JAL2</accession>
<dbReference type="Gene3D" id="1.10.3680.10">
    <property type="entry name" value="TerB-like"/>
    <property type="match status" value="1"/>
</dbReference>